<feature type="transmembrane region" description="Helical" evidence="6">
    <location>
        <begin position="622"/>
        <end position="645"/>
    </location>
</feature>
<name>A0A7R9ZER6_9STRA</name>
<dbReference type="InterPro" id="IPR010658">
    <property type="entry name" value="Nodulin-like"/>
</dbReference>
<dbReference type="Pfam" id="PF06813">
    <property type="entry name" value="Nodulin-like"/>
    <property type="match status" value="1"/>
</dbReference>
<evidence type="ECO:0000256" key="2">
    <source>
        <dbReference type="ARBA" id="ARBA00022692"/>
    </source>
</evidence>
<evidence type="ECO:0000256" key="4">
    <source>
        <dbReference type="ARBA" id="ARBA00023136"/>
    </source>
</evidence>
<feature type="region of interest" description="Disordered" evidence="5">
    <location>
        <begin position="383"/>
        <end position="511"/>
    </location>
</feature>
<feature type="transmembrane region" description="Helical" evidence="6">
    <location>
        <begin position="69"/>
        <end position="93"/>
    </location>
</feature>
<feature type="transmembrane region" description="Helical" evidence="6">
    <location>
        <begin position="135"/>
        <end position="152"/>
    </location>
</feature>
<evidence type="ECO:0008006" key="10">
    <source>
        <dbReference type="Google" id="ProtNLM"/>
    </source>
</evidence>
<evidence type="ECO:0000313" key="9">
    <source>
        <dbReference type="EMBL" id="CAD8319509.1"/>
    </source>
</evidence>
<protein>
    <recommendedName>
        <fullName evidence="10">Nodulin-like domain-containing protein</fullName>
    </recommendedName>
</protein>
<dbReference type="GO" id="GO:0016020">
    <property type="term" value="C:membrane"/>
    <property type="evidence" value="ECO:0007669"/>
    <property type="project" value="UniProtKB-SubCell"/>
</dbReference>
<dbReference type="PANTHER" id="PTHR21576">
    <property type="entry name" value="UNCHARACTERIZED NODULIN-LIKE PROTEIN"/>
    <property type="match status" value="1"/>
</dbReference>
<feature type="compositionally biased region" description="Basic and acidic residues" evidence="5">
    <location>
        <begin position="383"/>
        <end position="397"/>
    </location>
</feature>
<feature type="transmembrane region" description="Helical" evidence="6">
    <location>
        <begin position="352"/>
        <end position="372"/>
    </location>
</feature>
<feature type="compositionally biased region" description="Acidic residues" evidence="5">
    <location>
        <begin position="437"/>
        <end position="461"/>
    </location>
</feature>
<feature type="domain" description="Nodulin-like" evidence="7">
    <location>
        <begin position="78"/>
        <end position="226"/>
    </location>
</feature>
<keyword evidence="3 6" id="KW-1133">Transmembrane helix</keyword>
<feature type="transmembrane region" description="Helical" evidence="6">
    <location>
        <begin position="253"/>
        <end position="277"/>
    </location>
</feature>
<comment type="subcellular location">
    <subcellularLocation>
        <location evidence="1">Membrane</location>
        <topology evidence="1">Multi-pass membrane protein</topology>
    </subcellularLocation>
</comment>
<gene>
    <name evidence="9" type="ORF">TDUB1175_LOCUS17925</name>
</gene>
<accession>A0A7R9ZER6</accession>
<organism evidence="9">
    <name type="scientific">Pseudictyota dubia</name>
    <dbReference type="NCBI Taxonomy" id="2749911"/>
    <lineage>
        <taxon>Eukaryota</taxon>
        <taxon>Sar</taxon>
        <taxon>Stramenopiles</taxon>
        <taxon>Ochrophyta</taxon>
        <taxon>Bacillariophyta</taxon>
        <taxon>Mediophyceae</taxon>
        <taxon>Biddulphiophycidae</taxon>
        <taxon>Eupodiscales</taxon>
        <taxon>Odontellaceae</taxon>
        <taxon>Pseudictyota</taxon>
    </lineage>
</organism>
<dbReference type="Pfam" id="PF23262">
    <property type="entry name" value="NFD4_C"/>
    <property type="match status" value="1"/>
</dbReference>
<feature type="domain" description="NFD4 C-terminal" evidence="8">
    <location>
        <begin position="518"/>
        <end position="657"/>
    </location>
</feature>
<evidence type="ECO:0000256" key="6">
    <source>
        <dbReference type="SAM" id="Phobius"/>
    </source>
</evidence>
<dbReference type="Gene3D" id="1.20.1250.20">
    <property type="entry name" value="MFS general substrate transporter like domains"/>
    <property type="match status" value="2"/>
</dbReference>
<dbReference type="EMBL" id="HBED01035703">
    <property type="protein sequence ID" value="CAD8319509.1"/>
    <property type="molecule type" value="Transcribed_RNA"/>
</dbReference>
<feature type="region of interest" description="Disordered" evidence="5">
    <location>
        <begin position="1"/>
        <end position="55"/>
    </location>
</feature>
<evidence type="ECO:0000256" key="5">
    <source>
        <dbReference type="SAM" id="MobiDB-lite"/>
    </source>
</evidence>
<feature type="transmembrane region" description="Helical" evidence="6">
    <location>
        <begin position="714"/>
        <end position="741"/>
    </location>
</feature>
<dbReference type="PANTHER" id="PTHR21576:SF158">
    <property type="entry name" value="RIBOSOMAL RNA-PROCESSING PROTEIN 12-LIKE CONSERVED DOMAIN-CONTAINING PROTEIN"/>
    <property type="match status" value="1"/>
</dbReference>
<feature type="transmembrane region" description="Helical" evidence="6">
    <location>
        <begin position="164"/>
        <end position="187"/>
    </location>
</feature>
<dbReference type="SUPFAM" id="SSF103473">
    <property type="entry name" value="MFS general substrate transporter"/>
    <property type="match status" value="1"/>
</dbReference>
<feature type="compositionally biased region" description="Basic and acidic residues" evidence="5">
    <location>
        <begin position="488"/>
        <end position="498"/>
    </location>
</feature>
<dbReference type="AlphaFoldDB" id="A0A7R9ZER6"/>
<evidence type="ECO:0000259" key="8">
    <source>
        <dbReference type="Pfam" id="PF23262"/>
    </source>
</evidence>
<dbReference type="InterPro" id="IPR036259">
    <property type="entry name" value="MFS_trans_sf"/>
</dbReference>
<feature type="transmembrane region" description="Helical" evidence="6">
    <location>
        <begin position="597"/>
        <end position="616"/>
    </location>
</feature>
<dbReference type="InterPro" id="IPR056555">
    <property type="entry name" value="NFD4_C"/>
</dbReference>
<feature type="compositionally biased region" description="Basic residues" evidence="5">
    <location>
        <begin position="420"/>
        <end position="430"/>
    </location>
</feature>
<evidence type="ECO:0000256" key="1">
    <source>
        <dbReference type="ARBA" id="ARBA00004141"/>
    </source>
</evidence>
<feature type="compositionally biased region" description="Basic and acidic residues" evidence="5">
    <location>
        <begin position="30"/>
        <end position="39"/>
    </location>
</feature>
<keyword evidence="2 6" id="KW-0812">Transmembrane</keyword>
<reference evidence="9" key="1">
    <citation type="submission" date="2021-01" db="EMBL/GenBank/DDBJ databases">
        <authorList>
            <person name="Corre E."/>
            <person name="Pelletier E."/>
            <person name="Niang G."/>
            <person name="Scheremetjew M."/>
            <person name="Finn R."/>
            <person name="Kale V."/>
            <person name="Holt S."/>
            <person name="Cochrane G."/>
            <person name="Meng A."/>
            <person name="Brown T."/>
            <person name="Cohen L."/>
        </authorList>
    </citation>
    <scope>NUCLEOTIDE SEQUENCE</scope>
    <source>
        <strain evidence="9">CCMP147</strain>
    </source>
</reference>
<evidence type="ECO:0000256" key="3">
    <source>
        <dbReference type="ARBA" id="ARBA00022989"/>
    </source>
</evidence>
<feature type="transmembrane region" description="Helical" evidence="6">
    <location>
        <begin position="298"/>
        <end position="318"/>
    </location>
</feature>
<proteinExistence type="predicted"/>
<feature type="region of interest" description="Disordered" evidence="5">
    <location>
        <begin position="323"/>
        <end position="345"/>
    </location>
</feature>
<sequence length="751" mass="79338">MTDLDSDSSSVASESEGRLALPTNDDSLDDERFLVDHSDAAPGSECGDDPNPSSTGCYDIPLRGTNLPALTGAILAAGSTGGVTYAFGIYSNALKHTLHLTQGELDTISSASFCAGLFSWAPGMVADKFGPRRSLAIGEITMALSLLGFWVVSRQDVIVPRSLVVPLLSGLGVGSFLSSALVTGAVFKLIVASTGPGTKGSAVGAAKGYVGLGAGAYACLFEALRGGGAPPPSAGEGGGGGGNDTGDVSDLNFLPMAAIMCLLLGTVPAICLLPPYAGMTDPNPRRKKPVDAATPSHFRSVYAGLIGLGTVVVGASILELHGSHKDHSHPQSDVSVEDHHSGKAKKFGDTDFGRAALILCMWILPILAMLWIPRRRKSERAERAAYTDGEREAHNSADESLVEETTRTSRSSALPQRLQRGNRRRGRGARYSKVGAGDEEDSDGDDVGYEEEEIGLADEEGSGSVAQDSAMSDGDESENQEEYLIADEETRDRHEGSRHPSSSSSSSAPRPLGELPLSGMLKTSSAWLLLWTCTILCGGGTVMTNNLGQMAEALRLDPDTAPAALALFSAAQAAGRVCTGSMSEVALNWKRRIPRPAFLIVASVFCFFSHVVLAFARTELWFVIGVTMTGWAFGMIWPLMVLITGETFGTKNVGANYMFYDGLTSAAGTLLLSKFVAQEVYESHIHPREHSEFPGEDAGEEWGLGTEDDGLTCYGMGCFQMCHVVVAGLSVTCLFSSAALVHKTRGVYERR</sequence>
<keyword evidence="4 6" id="KW-0472">Membrane</keyword>
<feature type="compositionally biased region" description="Acidic residues" evidence="5">
    <location>
        <begin position="473"/>
        <end position="487"/>
    </location>
</feature>
<evidence type="ECO:0000259" key="7">
    <source>
        <dbReference type="Pfam" id="PF06813"/>
    </source>
</evidence>